<evidence type="ECO:0000256" key="1">
    <source>
        <dbReference type="ARBA" id="ARBA00004434"/>
    </source>
</evidence>
<dbReference type="PROSITE" id="PS00912">
    <property type="entry name" value="DHODEHASE_2"/>
    <property type="match status" value="1"/>
</dbReference>
<comment type="subcellular location">
    <subcellularLocation>
        <location evidence="1 16">Mitochondrion inner membrane</location>
        <topology evidence="1 16">Single-pass membrane protein</topology>
    </subcellularLocation>
</comment>
<comment type="pathway">
    <text evidence="2 16">Pyrimidine metabolism; UMP biosynthesis via de novo pathway; orotate from (S)-dihydroorotate (quinone route): step 1/1.</text>
</comment>
<dbReference type="InParanoid" id="A0A6I9SBM4"/>
<evidence type="ECO:0000256" key="16">
    <source>
        <dbReference type="RuleBase" id="RU361255"/>
    </source>
</evidence>
<dbReference type="CDD" id="cd04738">
    <property type="entry name" value="DHOD_2_like"/>
    <property type="match status" value="1"/>
</dbReference>
<name>A0A6I9SBM4_ELAGV</name>
<keyword evidence="14" id="KW-0472">Membrane</keyword>
<accession>A0A6I9SBM4</accession>
<evidence type="ECO:0000313" key="20">
    <source>
        <dbReference type="RefSeq" id="XP_010940361.1"/>
    </source>
</evidence>
<feature type="domain" description="Dihydroorotate dehydrogenase catalytic" evidence="18">
    <location>
        <begin position="125"/>
        <end position="443"/>
    </location>
</feature>
<dbReference type="PANTHER" id="PTHR48109:SF4">
    <property type="entry name" value="DIHYDROOROTATE DEHYDROGENASE (QUINONE), MITOCHONDRIAL"/>
    <property type="match status" value="1"/>
</dbReference>
<dbReference type="Gene3D" id="3.20.20.70">
    <property type="entry name" value="Aldolase class I"/>
    <property type="match status" value="1"/>
</dbReference>
<dbReference type="InterPro" id="IPR013785">
    <property type="entry name" value="Aldolase_TIM"/>
</dbReference>
<dbReference type="InterPro" id="IPR005719">
    <property type="entry name" value="Dihydroorotate_DH_2"/>
</dbReference>
<dbReference type="GO" id="GO:0005743">
    <property type="term" value="C:mitochondrial inner membrane"/>
    <property type="evidence" value="ECO:0007669"/>
    <property type="project" value="UniProtKB-SubCell"/>
</dbReference>
<keyword evidence="6 16" id="KW-0285">Flavoprotein</keyword>
<dbReference type="UniPathway" id="UPA00070">
    <property type="reaction ID" value="UER00946"/>
</dbReference>
<evidence type="ECO:0000256" key="3">
    <source>
        <dbReference type="ARBA" id="ARBA00005359"/>
    </source>
</evidence>
<evidence type="ECO:0000256" key="15">
    <source>
        <dbReference type="ARBA" id="ARBA00048639"/>
    </source>
</evidence>
<dbReference type="EC" id="1.3.5.2" evidence="4 16"/>
<dbReference type="PROSITE" id="PS00911">
    <property type="entry name" value="DHODEHASE_1"/>
    <property type="match status" value="1"/>
</dbReference>
<evidence type="ECO:0000256" key="14">
    <source>
        <dbReference type="ARBA" id="ARBA00023136"/>
    </source>
</evidence>
<organism evidence="19 20">
    <name type="scientific">Elaeis guineensis var. tenera</name>
    <name type="common">Oil palm</name>
    <dbReference type="NCBI Taxonomy" id="51953"/>
    <lineage>
        <taxon>Eukaryota</taxon>
        <taxon>Viridiplantae</taxon>
        <taxon>Streptophyta</taxon>
        <taxon>Embryophyta</taxon>
        <taxon>Tracheophyta</taxon>
        <taxon>Spermatophyta</taxon>
        <taxon>Magnoliopsida</taxon>
        <taxon>Liliopsida</taxon>
        <taxon>Arecaceae</taxon>
        <taxon>Arecoideae</taxon>
        <taxon>Cocoseae</taxon>
        <taxon>Elaeidinae</taxon>
        <taxon>Elaeis</taxon>
    </lineage>
</organism>
<comment type="similarity">
    <text evidence="3 16">Belongs to the dihydroorotate dehydrogenase family. Type 2 subfamily.</text>
</comment>
<evidence type="ECO:0000256" key="9">
    <source>
        <dbReference type="ARBA" id="ARBA00022792"/>
    </source>
</evidence>
<dbReference type="InterPro" id="IPR005720">
    <property type="entry name" value="Dihydroorotate_DH_cat"/>
</dbReference>
<keyword evidence="19" id="KW-1185">Reference proteome</keyword>
<dbReference type="FunFam" id="3.20.20.70:FF:000066">
    <property type="entry name" value="Dihydroorotate dehydrogenase (quinone), mitochondrial"/>
    <property type="match status" value="1"/>
</dbReference>
<keyword evidence="10" id="KW-0809">Transit peptide</keyword>
<dbReference type="GO" id="GO:0006207">
    <property type="term" value="P:'de novo' pyrimidine nucleobase biosynthetic process"/>
    <property type="evidence" value="ECO:0007669"/>
    <property type="project" value="InterPro"/>
</dbReference>
<proteinExistence type="inferred from homology"/>
<protein>
    <recommendedName>
        <fullName evidence="5 16">Dihydroorotate dehydrogenase (quinone), mitochondrial</fullName>
        <shortName evidence="16">DHOdehase</shortName>
        <ecNumber evidence="4 16">1.3.5.2</ecNumber>
    </recommendedName>
</protein>
<dbReference type="Pfam" id="PF01180">
    <property type="entry name" value="DHO_dh"/>
    <property type="match status" value="1"/>
</dbReference>
<dbReference type="Proteomes" id="UP000504607">
    <property type="component" value="Chromosome 16"/>
</dbReference>
<dbReference type="PANTHER" id="PTHR48109">
    <property type="entry name" value="DIHYDROOROTATE DEHYDROGENASE (QUINONE), MITOCHONDRIAL-RELATED"/>
    <property type="match status" value="1"/>
</dbReference>
<dbReference type="InterPro" id="IPR050074">
    <property type="entry name" value="DHO_dehydrogenase"/>
</dbReference>
<dbReference type="SUPFAM" id="SSF51395">
    <property type="entry name" value="FMN-linked oxidoreductases"/>
    <property type="match status" value="1"/>
</dbReference>
<reference evidence="20" key="1">
    <citation type="submission" date="2025-08" db="UniProtKB">
        <authorList>
            <consortium name="RefSeq"/>
        </authorList>
    </citation>
    <scope>IDENTIFICATION</scope>
</reference>
<evidence type="ECO:0000256" key="7">
    <source>
        <dbReference type="ARBA" id="ARBA00022643"/>
    </source>
</evidence>
<keyword evidence="7 16" id="KW-0288">FMN</keyword>
<keyword evidence="13 16" id="KW-0496">Mitochondrion</keyword>
<dbReference type="NCBIfam" id="TIGR01036">
    <property type="entry name" value="pyrD_sub2"/>
    <property type="match status" value="1"/>
</dbReference>
<evidence type="ECO:0000313" key="19">
    <source>
        <dbReference type="Proteomes" id="UP000504607"/>
    </source>
</evidence>
<sequence>MAARVWRSSIRDALFKKLKSGPVGGGFAPRLASTAAGTRAAPKIPPPPRKGRLLTGTMIGLAIAGGAYVSTADEATFCGWLFKATKFLNPFFALLDPEVAHRLAVSAASHGLVPREKRPDPAILGLEVWGRKFTNPIGLAAGFDKNAEAVEGLLGLGFGFVEVGSVTPIPQEGNPKPRIFRLRQEGAIINRCGFNSEGIVVVAKRLGAQHGKRKMEETSSSLSSSGDEVKQGGKAGPGILGVNLGKNKTSEDAAADYVQGVHTLSQYADYLVINVSSPNTPGLRKLQGRKQLKDLVKKVQAARDEMQWAEEGPPPLLVKIAPDLSKQDLDDIAAVALALRLDGLIISNTTVSRPDPVSRHPLAGESGGLSGKPLFDLSTNILKEMYILTRGKIPLIGCGGVSSGEDAYKKIRAGATLVQLYTAFAYGGPALIPQIKSELAECLERDGFKSVQEAVGADCR</sequence>
<evidence type="ECO:0000256" key="4">
    <source>
        <dbReference type="ARBA" id="ARBA00012791"/>
    </source>
</evidence>
<dbReference type="GO" id="GO:0106430">
    <property type="term" value="F:dihydroorotate dehydrogenase (quinone) activity"/>
    <property type="evidence" value="ECO:0007669"/>
    <property type="project" value="UniProtKB-EC"/>
</dbReference>
<evidence type="ECO:0000256" key="8">
    <source>
        <dbReference type="ARBA" id="ARBA00022692"/>
    </source>
</evidence>
<gene>
    <name evidence="20" type="primary">LOC105058967</name>
</gene>
<dbReference type="RefSeq" id="XP_073106027.1">
    <property type="nucleotide sequence ID" value="XM_073249926.1"/>
</dbReference>
<keyword evidence="9 16" id="KW-0999">Mitochondrion inner membrane</keyword>
<evidence type="ECO:0000256" key="17">
    <source>
        <dbReference type="SAM" id="MobiDB-lite"/>
    </source>
</evidence>
<evidence type="ECO:0000256" key="13">
    <source>
        <dbReference type="ARBA" id="ARBA00023128"/>
    </source>
</evidence>
<keyword evidence="11" id="KW-1133">Transmembrane helix</keyword>
<dbReference type="AlphaFoldDB" id="A0A6I9SBM4"/>
<dbReference type="RefSeq" id="XP_010940361.1">
    <property type="nucleotide sequence ID" value="XM_010942059.3"/>
</dbReference>
<dbReference type="GeneID" id="105058967"/>
<dbReference type="NCBIfam" id="NF003652">
    <property type="entry name" value="PRK05286.2-5"/>
    <property type="match status" value="1"/>
</dbReference>
<comment type="cofactor">
    <cofactor evidence="16">
        <name>FMN</name>
        <dbReference type="ChEBI" id="CHEBI:58210"/>
    </cofactor>
    <text evidence="16">Binds 1 FMN per subunit.</text>
</comment>
<evidence type="ECO:0000256" key="11">
    <source>
        <dbReference type="ARBA" id="ARBA00022989"/>
    </source>
</evidence>
<comment type="catalytic activity">
    <reaction evidence="15 16">
        <text>(S)-dihydroorotate + a quinone = orotate + a quinol</text>
        <dbReference type="Rhea" id="RHEA:30187"/>
        <dbReference type="ChEBI" id="CHEBI:24646"/>
        <dbReference type="ChEBI" id="CHEBI:30839"/>
        <dbReference type="ChEBI" id="CHEBI:30864"/>
        <dbReference type="ChEBI" id="CHEBI:132124"/>
        <dbReference type="EC" id="1.3.5.2"/>
    </reaction>
</comment>
<evidence type="ECO:0000256" key="6">
    <source>
        <dbReference type="ARBA" id="ARBA00022630"/>
    </source>
</evidence>
<keyword evidence="8" id="KW-0812">Transmembrane</keyword>
<dbReference type="FunCoup" id="A0A6I9SBM4">
    <property type="interactions" value="1999"/>
</dbReference>
<evidence type="ECO:0000259" key="18">
    <source>
        <dbReference type="Pfam" id="PF01180"/>
    </source>
</evidence>
<dbReference type="OrthoDB" id="14784at2759"/>
<dbReference type="NCBIfam" id="NF003645">
    <property type="entry name" value="PRK05286.1-2"/>
    <property type="match status" value="1"/>
</dbReference>
<evidence type="ECO:0000256" key="5">
    <source>
        <dbReference type="ARBA" id="ARBA00017599"/>
    </source>
</evidence>
<keyword evidence="12 16" id="KW-0560">Oxidoreductase</keyword>
<dbReference type="InterPro" id="IPR001295">
    <property type="entry name" value="Dihydroorotate_DH_CS"/>
</dbReference>
<evidence type="ECO:0000256" key="12">
    <source>
        <dbReference type="ARBA" id="ARBA00023002"/>
    </source>
</evidence>
<dbReference type="GO" id="GO:0044205">
    <property type="term" value="P:'de novo' UMP biosynthetic process"/>
    <property type="evidence" value="ECO:0007669"/>
    <property type="project" value="UniProtKB-UniPathway"/>
</dbReference>
<evidence type="ECO:0000256" key="2">
    <source>
        <dbReference type="ARBA" id="ARBA00005161"/>
    </source>
</evidence>
<evidence type="ECO:0000256" key="10">
    <source>
        <dbReference type="ARBA" id="ARBA00022946"/>
    </source>
</evidence>
<feature type="region of interest" description="Disordered" evidence="17">
    <location>
        <begin position="212"/>
        <end position="236"/>
    </location>
</feature>